<evidence type="ECO:0000256" key="1">
    <source>
        <dbReference type="ARBA" id="ARBA00022705"/>
    </source>
</evidence>
<dbReference type="PATRIC" id="fig|1121326.3.peg.3914"/>
<dbReference type="PANTHER" id="PTHR30153:SF2">
    <property type="entry name" value="REPLICATIVE DNA HELICASE"/>
    <property type="match status" value="1"/>
</dbReference>
<keyword evidence="5" id="KW-1185">Reference proteome</keyword>
<keyword evidence="4" id="KW-0347">Helicase</keyword>
<dbReference type="GO" id="GO:0006260">
    <property type="term" value="P:DNA replication"/>
    <property type="evidence" value="ECO:0007669"/>
    <property type="project" value="UniProtKB-KW"/>
</dbReference>
<dbReference type="GO" id="GO:0005524">
    <property type="term" value="F:ATP binding"/>
    <property type="evidence" value="ECO:0007669"/>
    <property type="project" value="InterPro"/>
</dbReference>
<dbReference type="EC" id="3.6.4.12" evidence="4"/>
<evidence type="ECO:0000313" key="4">
    <source>
        <dbReference type="EMBL" id="KZL90957.1"/>
    </source>
</evidence>
<evidence type="ECO:0000259" key="3">
    <source>
        <dbReference type="Pfam" id="PF00772"/>
    </source>
</evidence>
<keyword evidence="4" id="KW-0547">Nucleotide-binding</keyword>
<dbReference type="SUPFAM" id="SSF48024">
    <property type="entry name" value="N-terminal domain of DnaB helicase"/>
    <property type="match status" value="1"/>
</dbReference>
<comment type="caution">
    <text evidence="4">The sequence shown here is derived from an EMBL/GenBank/DDBJ whole genome shotgun (WGS) entry which is preliminary data.</text>
</comment>
<dbReference type="InterPro" id="IPR036185">
    <property type="entry name" value="DNA_heli_DnaB-like_N_sf"/>
</dbReference>
<keyword evidence="1" id="KW-0235">DNA replication</keyword>
<gene>
    <name evidence="4" type="primary">dnaB</name>
    <name evidence="4" type="ORF">CLMAG_38680</name>
</gene>
<dbReference type="GO" id="GO:0003677">
    <property type="term" value="F:DNA binding"/>
    <property type="evidence" value="ECO:0007669"/>
    <property type="project" value="UniProtKB-KW"/>
</dbReference>
<dbReference type="STRING" id="1121326.CLMAG_38680"/>
<dbReference type="OrthoDB" id="6472549at2"/>
<sequence length="90" mass="10443">MYLLAIFEDFYNSRHKAIYAKLREMYEESMPMDIVTLSEKLGEKLKEVVGVSYLGELINCSLNAVNIKNYGSIVKEKSNYRHLKGILTNY</sequence>
<dbReference type="EMBL" id="LWAE01000004">
    <property type="protein sequence ID" value="KZL90957.1"/>
    <property type="molecule type" value="Genomic_DNA"/>
</dbReference>
<dbReference type="GO" id="GO:0016787">
    <property type="term" value="F:hydrolase activity"/>
    <property type="evidence" value="ECO:0007669"/>
    <property type="project" value="UniProtKB-KW"/>
</dbReference>
<dbReference type="AlphaFoldDB" id="A0A162S9S8"/>
<dbReference type="RefSeq" id="WP_073393388.1">
    <property type="nucleotide sequence ID" value="NZ_FQXL01000042.1"/>
</dbReference>
<dbReference type="InterPro" id="IPR016136">
    <property type="entry name" value="DNA_helicase_N/primase_C"/>
</dbReference>
<proteinExistence type="predicted"/>
<dbReference type="PANTHER" id="PTHR30153">
    <property type="entry name" value="REPLICATIVE DNA HELICASE DNAB"/>
    <property type="match status" value="1"/>
</dbReference>
<keyword evidence="4" id="KW-0067">ATP-binding</keyword>
<keyword evidence="4" id="KW-0378">Hydrolase</keyword>
<protein>
    <submittedName>
        <fullName evidence="4">Replicative DNA helicase</fullName>
        <ecNumber evidence="4">3.6.4.12</ecNumber>
    </submittedName>
</protein>
<evidence type="ECO:0000256" key="2">
    <source>
        <dbReference type="ARBA" id="ARBA00023125"/>
    </source>
</evidence>
<organism evidence="4 5">
    <name type="scientific">Clostridium magnum DSM 2767</name>
    <dbReference type="NCBI Taxonomy" id="1121326"/>
    <lineage>
        <taxon>Bacteria</taxon>
        <taxon>Bacillati</taxon>
        <taxon>Bacillota</taxon>
        <taxon>Clostridia</taxon>
        <taxon>Eubacteriales</taxon>
        <taxon>Clostridiaceae</taxon>
        <taxon>Clostridium</taxon>
    </lineage>
</organism>
<dbReference type="Proteomes" id="UP000076603">
    <property type="component" value="Unassembled WGS sequence"/>
</dbReference>
<name>A0A162S9S8_9CLOT</name>
<feature type="domain" description="DNA helicase DnaB-like N-terminal" evidence="3">
    <location>
        <begin position="8"/>
        <end position="76"/>
    </location>
</feature>
<dbReference type="Gene3D" id="1.10.860.10">
    <property type="entry name" value="DNAb Helicase, Chain A"/>
    <property type="match status" value="1"/>
</dbReference>
<dbReference type="Pfam" id="PF00772">
    <property type="entry name" value="DnaB"/>
    <property type="match status" value="1"/>
</dbReference>
<keyword evidence="2" id="KW-0238">DNA-binding</keyword>
<dbReference type="InterPro" id="IPR007693">
    <property type="entry name" value="DNA_helicase_DnaB-like_N"/>
</dbReference>
<dbReference type="GO" id="GO:0005829">
    <property type="term" value="C:cytosol"/>
    <property type="evidence" value="ECO:0007669"/>
    <property type="project" value="TreeGrafter"/>
</dbReference>
<dbReference type="GO" id="GO:0003678">
    <property type="term" value="F:DNA helicase activity"/>
    <property type="evidence" value="ECO:0007669"/>
    <property type="project" value="UniProtKB-EC"/>
</dbReference>
<reference evidence="4 5" key="1">
    <citation type="submission" date="2016-04" db="EMBL/GenBank/DDBJ databases">
        <title>Genome sequence of Clostridium magnum DSM 2767.</title>
        <authorList>
            <person name="Poehlein A."/>
            <person name="Uhlig R."/>
            <person name="Fischer R."/>
            <person name="Bahl H."/>
            <person name="Daniel R."/>
        </authorList>
    </citation>
    <scope>NUCLEOTIDE SEQUENCE [LARGE SCALE GENOMIC DNA]</scope>
    <source>
        <strain evidence="4 5">DSM 2767</strain>
    </source>
</reference>
<accession>A0A162S9S8</accession>
<evidence type="ECO:0000313" key="5">
    <source>
        <dbReference type="Proteomes" id="UP000076603"/>
    </source>
</evidence>